<evidence type="ECO:0000313" key="1">
    <source>
        <dbReference type="EMBL" id="CDW91715.1"/>
    </source>
</evidence>
<accession>A0A078BAX1</accession>
<proteinExistence type="predicted"/>
<dbReference type="Proteomes" id="UP000039865">
    <property type="component" value="Unassembled WGS sequence"/>
</dbReference>
<organism evidence="1 2">
    <name type="scientific">Stylonychia lemnae</name>
    <name type="common">Ciliate</name>
    <dbReference type="NCBI Taxonomy" id="5949"/>
    <lineage>
        <taxon>Eukaryota</taxon>
        <taxon>Sar</taxon>
        <taxon>Alveolata</taxon>
        <taxon>Ciliophora</taxon>
        <taxon>Intramacronucleata</taxon>
        <taxon>Spirotrichea</taxon>
        <taxon>Stichotrichia</taxon>
        <taxon>Sporadotrichida</taxon>
        <taxon>Oxytrichidae</taxon>
        <taxon>Stylonychinae</taxon>
        <taxon>Stylonychia</taxon>
    </lineage>
</organism>
<sequence length="408" mass="48753">MQKLTKNYQNYVELLTENDYILALPTNTILQNCTIDEIFILEHIMINSFDGKELQSLNGKSYEVKDKKLVQSQNKQIEVQIISRDVYYANNGASKHFGRIIISNSLDQRFFDKNYHQQSLIEDNQDLGQMSAKKVMRDPFELVQFFKQRVFFEMEENYEDFLEEIRILKENHILMKGHEHNQSKYFKRIAENLKKNLLKTDSVQEEFGRANDKDKDMAIDNFVETQYFMDQLMIDSLIYERIGSYLRRNLINMYQDEERKFNEKVKNIHRIYKGNLKRFNEIFESNFKTDITPKKSLQIFKVFFRCQIPYEMFFTLNETLMMATEEYAHLIGKSKSTIDAFALKNYLVLIIIHARDQLEKEEKQFNFLSRMLLMEHFAVNVFGFGEEYYSFVSFRDAESMILQHGSSQ</sequence>
<dbReference type="InParanoid" id="A0A078BAX1"/>
<gene>
    <name evidence="1" type="primary">Contig17929.g19060</name>
    <name evidence="1" type="ORF">STYLEM_20874</name>
</gene>
<dbReference type="OrthoDB" id="10392023at2759"/>
<dbReference type="EMBL" id="CCKQ01019693">
    <property type="protein sequence ID" value="CDW91715.1"/>
    <property type="molecule type" value="Genomic_DNA"/>
</dbReference>
<reference evidence="1 2" key="1">
    <citation type="submission" date="2014-06" db="EMBL/GenBank/DDBJ databases">
        <authorList>
            <person name="Swart Estienne"/>
        </authorList>
    </citation>
    <scope>NUCLEOTIDE SEQUENCE [LARGE SCALE GENOMIC DNA]</scope>
    <source>
        <strain evidence="1 2">130c</strain>
    </source>
</reference>
<dbReference type="AlphaFoldDB" id="A0A078BAX1"/>
<keyword evidence="2" id="KW-1185">Reference proteome</keyword>
<protein>
    <submittedName>
        <fullName evidence="1">Uncharacterized protein</fullName>
    </submittedName>
</protein>
<evidence type="ECO:0000313" key="2">
    <source>
        <dbReference type="Proteomes" id="UP000039865"/>
    </source>
</evidence>
<name>A0A078BAX1_STYLE</name>